<reference evidence="1" key="1">
    <citation type="submission" date="2013-08" db="EMBL/GenBank/DDBJ databases">
        <authorList>
            <person name="Mendez C."/>
            <person name="Richter M."/>
            <person name="Ferrer M."/>
            <person name="Sanchez J."/>
        </authorList>
    </citation>
    <scope>NUCLEOTIDE SEQUENCE</scope>
</reference>
<comment type="caution">
    <text evidence="1">The sequence shown here is derived from an EMBL/GenBank/DDBJ whole genome shotgun (WGS) entry which is preliminary data.</text>
</comment>
<dbReference type="AlphaFoldDB" id="T1CDZ0"/>
<dbReference type="SUPFAM" id="SSF53850">
    <property type="entry name" value="Periplasmic binding protein-like II"/>
    <property type="match status" value="1"/>
</dbReference>
<dbReference type="EMBL" id="AUZY01000042">
    <property type="protein sequence ID" value="EQD79738.1"/>
    <property type="molecule type" value="Genomic_DNA"/>
</dbReference>
<feature type="non-terminal residue" evidence="1">
    <location>
        <position position="1"/>
    </location>
</feature>
<dbReference type="Gene3D" id="3.10.105.10">
    <property type="entry name" value="Dipeptide-binding Protein, Domain 3"/>
    <property type="match status" value="1"/>
</dbReference>
<sequence>VAAGAPLTFSMLYASGYLALTQEMEALKSAFSLVGIDLTLASTPFNTLLGEVIPPCKPSRGGPNCTWEMADWQNPNSWTYGDSAYPSGGQTLGCGSLVNAGDYCSQTAEQLIQATHTASGLQPMHRYDLFIEQQVPVLRLASPPAQIAAIRSTLHGVVQGPLLALDTQAWRLST</sequence>
<proteinExistence type="predicted"/>
<protein>
    <submittedName>
        <fullName evidence="1">Extracellular solute-binding protein family 5</fullName>
    </submittedName>
</protein>
<reference evidence="1" key="2">
    <citation type="journal article" date="2014" name="ISME J.">
        <title>Microbial stratification in low pH oxic and suboxic macroscopic growths along an acid mine drainage.</title>
        <authorList>
            <person name="Mendez-Garcia C."/>
            <person name="Mesa V."/>
            <person name="Sprenger R.R."/>
            <person name="Richter M."/>
            <person name="Diez M.S."/>
            <person name="Solano J."/>
            <person name="Bargiela R."/>
            <person name="Golyshina O.V."/>
            <person name="Manteca A."/>
            <person name="Ramos J.L."/>
            <person name="Gallego J.R."/>
            <person name="Llorente I."/>
            <person name="Martins Dos Santos V.A."/>
            <person name="Jensen O.N."/>
            <person name="Pelaez A.I."/>
            <person name="Sanchez J."/>
            <person name="Ferrer M."/>
        </authorList>
    </citation>
    <scope>NUCLEOTIDE SEQUENCE</scope>
</reference>
<gene>
    <name evidence="1" type="ORF">B1B_00051</name>
</gene>
<accession>T1CDZ0</accession>
<name>T1CDZ0_9ZZZZ</name>
<evidence type="ECO:0000313" key="1">
    <source>
        <dbReference type="EMBL" id="EQD79738.1"/>
    </source>
</evidence>
<organism evidence="1">
    <name type="scientific">mine drainage metagenome</name>
    <dbReference type="NCBI Taxonomy" id="410659"/>
    <lineage>
        <taxon>unclassified sequences</taxon>
        <taxon>metagenomes</taxon>
        <taxon>ecological metagenomes</taxon>
    </lineage>
</organism>